<accession>A0A2T7NFA8</accession>
<keyword evidence="2" id="KW-1185">Reference proteome</keyword>
<evidence type="ECO:0000313" key="1">
    <source>
        <dbReference type="EMBL" id="PVD19863.1"/>
    </source>
</evidence>
<proteinExistence type="predicted"/>
<dbReference type="Proteomes" id="UP000245119">
    <property type="component" value="Linkage Group LG13"/>
</dbReference>
<reference evidence="1 2" key="1">
    <citation type="submission" date="2018-04" db="EMBL/GenBank/DDBJ databases">
        <title>The genome of golden apple snail Pomacea canaliculata provides insight into stress tolerance and invasive adaptation.</title>
        <authorList>
            <person name="Liu C."/>
            <person name="Liu B."/>
            <person name="Ren Y."/>
            <person name="Zhang Y."/>
            <person name="Wang H."/>
            <person name="Li S."/>
            <person name="Jiang F."/>
            <person name="Yin L."/>
            <person name="Zhang G."/>
            <person name="Qian W."/>
            <person name="Fan W."/>
        </authorList>
    </citation>
    <scope>NUCLEOTIDE SEQUENCE [LARGE SCALE GENOMIC DNA]</scope>
    <source>
        <strain evidence="1">SZHN2017</strain>
        <tissue evidence="1">Muscle</tissue>
    </source>
</reference>
<gene>
    <name evidence="1" type="ORF">C0Q70_20356</name>
</gene>
<name>A0A2T7NFA8_POMCA</name>
<dbReference type="AlphaFoldDB" id="A0A2T7NFA8"/>
<evidence type="ECO:0000313" key="2">
    <source>
        <dbReference type="Proteomes" id="UP000245119"/>
    </source>
</evidence>
<dbReference type="EMBL" id="PZQS01000013">
    <property type="protein sequence ID" value="PVD19863.1"/>
    <property type="molecule type" value="Genomic_DNA"/>
</dbReference>
<sequence length="115" mass="12593">MIRRERREGEDCGRGRGAARYVHGMPETSSTLSTSLSSCRCKCLMSLSELSGADASRNIFITAQTRGRWAAGDQSEQHAGLENVQTRKRRGKFFQLCEGGTGRQANKTTGDPGRP</sequence>
<comment type="caution">
    <text evidence="1">The sequence shown here is derived from an EMBL/GenBank/DDBJ whole genome shotgun (WGS) entry which is preliminary data.</text>
</comment>
<organism evidence="1 2">
    <name type="scientific">Pomacea canaliculata</name>
    <name type="common">Golden apple snail</name>
    <dbReference type="NCBI Taxonomy" id="400727"/>
    <lineage>
        <taxon>Eukaryota</taxon>
        <taxon>Metazoa</taxon>
        <taxon>Spiralia</taxon>
        <taxon>Lophotrochozoa</taxon>
        <taxon>Mollusca</taxon>
        <taxon>Gastropoda</taxon>
        <taxon>Caenogastropoda</taxon>
        <taxon>Architaenioglossa</taxon>
        <taxon>Ampullarioidea</taxon>
        <taxon>Ampullariidae</taxon>
        <taxon>Pomacea</taxon>
    </lineage>
</organism>
<protein>
    <submittedName>
        <fullName evidence="1">Uncharacterized protein</fullName>
    </submittedName>
</protein>